<keyword evidence="2" id="KW-1185">Reference proteome</keyword>
<proteinExistence type="predicted"/>
<gene>
    <name evidence="1" type="ORF">GCM10009422_18480</name>
</gene>
<dbReference type="GO" id="GO:0008168">
    <property type="term" value="F:methyltransferase activity"/>
    <property type="evidence" value="ECO:0007669"/>
    <property type="project" value="UniProtKB-KW"/>
</dbReference>
<dbReference type="PIRSF" id="PIRSF031679">
    <property type="entry name" value="Mtase_Alr7345_prd"/>
    <property type="match status" value="1"/>
</dbReference>
<name>A0ABN1GXL7_9CAUL</name>
<dbReference type="EMBL" id="BAAAGA010000005">
    <property type="protein sequence ID" value="GAA0622792.1"/>
    <property type="molecule type" value="Genomic_DNA"/>
</dbReference>
<accession>A0ABN1GXL7</accession>
<reference evidence="1 2" key="1">
    <citation type="journal article" date="2019" name="Int. J. Syst. Evol. Microbiol.">
        <title>The Global Catalogue of Microorganisms (GCM) 10K type strain sequencing project: providing services to taxonomists for standard genome sequencing and annotation.</title>
        <authorList>
            <consortium name="The Broad Institute Genomics Platform"/>
            <consortium name="The Broad Institute Genome Sequencing Center for Infectious Disease"/>
            <person name="Wu L."/>
            <person name="Ma J."/>
        </authorList>
    </citation>
    <scope>NUCLEOTIDE SEQUENCE [LARGE SCALE GENOMIC DNA]</scope>
    <source>
        <strain evidence="1 2">JCM 12928</strain>
    </source>
</reference>
<keyword evidence="1" id="KW-0808">Transferase</keyword>
<dbReference type="Gene3D" id="3.40.50.150">
    <property type="entry name" value="Vaccinia Virus protein VP39"/>
    <property type="match status" value="1"/>
</dbReference>
<dbReference type="GO" id="GO:0032259">
    <property type="term" value="P:methylation"/>
    <property type="evidence" value="ECO:0007669"/>
    <property type="project" value="UniProtKB-KW"/>
</dbReference>
<dbReference type="InterPro" id="IPR016980">
    <property type="entry name" value="S-AdoMet-dep_MeTrfase_Alr7345"/>
</dbReference>
<dbReference type="SUPFAM" id="SSF53335">
    <property type="entry name" value="S-adenosyl-L-methionine-dependent methyltransferases"/>
    <property type="match status" value="1"/>
</dbReference>
<keyword evidence="1" id="KW-0489">Methyltransferase</keyword>
<evidence type="ECO:0000313" key="1">
    <source>
        <dbReference type="EMBL" id="GAA0622792.1"/>
    </source>
</evidence>
<organism evidence="1 2">
    <name type="scientific">Brevundimonas kwangchunensis</name>
    <dbReference type="NCBI Taxonomy" id="322163"/>
    <lineage>
        <taxon>Bacteria</taxon>
        <taxon>Pseudomonadati</taxon>
        <taxon>Pseudomonadota</taxon>
        <taxon>Alphaproteobacteria</taxon>
        <taxon>Caulobacterales</taxon>
        <taxon>Caulobacteraceae</taxon>
        <taxon>Brevundimonas</taxon>
    </lineage>
</organism>
<evidence type="ECO:0000313" key="2">
    <source>
        <dbReference type="Proteomes" id="UP001501352"/>
    </source>
</evidence>
<dbReference type="Proteomes" id="UP001501352">
    <property type="component" value="Unassembled WGS sequence"/>
</dbReference>
<dbReference type="InterPro" id="IPR029063">
    <property type="entry name" value="SAM-dependent_MTases_sf"/>
</dbReference>
<protein>
    <submittedName>
        <fullName evidence="1">Class I SAM-dependent methyltransferase</fullName>
    </submittedName>
</protein>
<comment type="caution">
    <text evidence="1">The sequence shown here is derived from an EMBL/GenBank/DDBJ whole genome shotgun (WGS) entry which is preliminary data.</text>
</comment>
<sequence>MLAAACLVGLSGCVIIASDGGERTVVHAAPAEAVAANPYAAALSDSRRPAADVARDDLRKSADMLAFMWLSPGDVVADIRPEEGFFTRLFSPVVGPEGHVYAFVPNQTASRENAYADTLSTTYPNVSRVTGALETMTFDRPLDVVFMGEEYHDFTIPRFGVDVARMNAAVFAALKPGGLYVILDHQAADGAGISVAGSLHRIEAAELRRQVEAAGFIYDGESDAVRVPSDNHTLSVFDESIRGRTDRFVYRFRKPAE</sequence>